<dbReference type="InterPro" id="IPR051604">
    <property type="entry name" value="Ergot_Alk_Oxidoreductase"/>
</dbReference>
<organism evidence="2 3">
    <name type="scientific">Rugosimonospora africana</name>
    <dbReference type="NCBI Taxonomy" id="556532"/>
    <lineage>
        <taxon>Bacteria</taxon>
        <taxon>Bacillati</taxon>
        <taxon>Actinomycetota</taxon>
        <taxon>Actinomycetes</taxon>
        <taxon>Micromonosporales</taxon>
        <taxon>Micromonosporaceae</taxon>
        <taxon>Rugosimonospora</taxon>
    </lineage>
</organism>
<name>A0A8J3QZZ6_9ACTN</name>
<sequence>MCGRWQGVGMILVTGATGTIGREVLRLLAGRGMPLRAMTRDASRLSSVEDVEVVRADFEVPETLRDAVAGVDKVFLLTAPGASVPEHDLAMINAARACGVHKVVKLSAVGGRTPANDGTTPAGWHAPGEQALADSGLAWTALRPSAFASNALRWADAIRAGYPVPNLTGTGTQGVVDPRDVAEVAVEALVGAELDGLALTLTGPDLVSVNDQVAQLSEVLGRPISTVDVPLDAAREQMLASGLDPSVVDVAVRGSQLVRDGGNAVVTDDVQRVLGRPARSFRTWALDHRGVLLDPQEPRRTAR</sequence>
<evidence type="ECO:0000259" key="1">
    <source>
        <dbReference type="Pfam" id="PF13460"/>
    </source>
</evidence>
<dbReference type="InterPro" id="IPR016040">
    <property type="entry name" value="NAD(P)-bd_dom"/>
</dbReference>
<evidence type="ECO:0000313" key="2">
    <source>
        <dbReference type="EMBL" id="GIH19013.1"/>
    </source>
</evidence>
<feature type="domain" description="NAD(P)-binding" evidence="1">
    <location>
        <begin position="15"/>
        <end position="189"/>
    </location>
</feature>
<keyword evidence="3" id="KW-1185">Reference proteome</keyword>
<dbReference type="SUPFAM" id="SSF51735">
    <property type="entry name" value="NAD(P)-binding Rossmann-fold domains"/>
    <property type="match status" value="1"/>
</dbReference>
<accession>A0A8J3QZZ6</accession>
<gene>
    <name evidence="2" type="ORF">Raf01_71850</name>
</gene>
<dbReference type="Gene3D" id="3.40.50.720">
    <property type="entry name" value="NAD(P)-binding Rossmann-like Domain"/>
    <property type="match status" value="1"/>
</dbReference>
<reference evidence="2" key="1">
    <citation type="submission" date="2021-01" db="EMBL/GenBank/DDBJ databases">
        <title>Whole genome shotgun sequence of Rugosimonospora africana NBRC 104875.</title>
        <authorList>
            <person name="Komaki H."/>
            <person name="Tamura T."/>
        </authorList>
    </citation>
    <scope>NUCLEOTIDE SEQUENCE</scope>
    <source>
        <strain evidence="2">NBRC 104875</strain>
    </source>
</reference>
<dbReference type="PANTHER" id="PTHR43162">
    <property type="match status" value="1"/>
</dbReference>
<dbReference type="Proteomes" id="UP000642748">
    <property type="component" value="Unassembled WGS sequence"/>
</dbReference>
<dbReference type="PANTHER" id="PTHR43162:SF1">
    <property type="entry name" value="PRESTALK A DIFFERENTIATION PROTEIN A"/>
    <property type="match status" value="1"/>
</dbReference>
<dbReference type="AlphaFoldDB" id="A0A8J3QZZ6"/>
<dbReference type="EMBL" id="BONZ01000075">
    <property type="protein sequence ID" value="GIH19013.1"/>
    <property type="molecule type" value="Genomic_DNA"/>
</dbReference>
<dbReference type="Pfam" id="PF13460">
    <property type="entry name" value="NAD_binding_10"/>
    <property type="match status" value="1"/>
</dbReference>
<comment type="caution">
    <text evidence="2">The sequence shown here is derived from an EMBL/GenBank/DDBJ whole genome shotgun (WGS) entry which is preliminary data.</text>
</comment>
<proteinExistence type="predicted"/>
<protein>
    <submittedName>
        <fullName evidence="2">Nucleotide-diphosphate-sugar epimerase</fullName>
    </submittedName>
</protein>
<dbReference type="InterPro" id="IPR036291">
    <property type="entry name" value="NAD(P)-bd_dom_sf"/>
</dbReference>
<dbReference type="Gene3D" id="3.90.25.10">
    <property type="entry name" value="UDP-galactose 4-epimerase, domain 1"/>
    <property type="match status" value="1"/>
</dbReference>
<evidence type="ECO:0000313" key="3">
    <source>
        <dbReference type="Proteomes" id="UP000642748"/>
    </source>
</evidence>